<evidence type="ECO:0000313" key="3">
    <source>
        <dbReference type="Proteomes" id="UP001187682"/>
    </source>
</evidence>
<keyword evidence="3" id="KW-1185">Reference proteome</keyword>
<dbReference type="AlphaFoldDB" id="A0AAE8SXL5"/>
<evidence type="ECO:0000313" key="2">
    <source>
        <dbReference type="EMBL" id="SPO04889.1"/>
    </source>
</evidence>
<comment type="caution">
    <text evidence="2">The sequence shown here is derived from an EMBL/GenBank/DDBJ whole genome shotgun (WGS) entry which is preliminary data.</text>
</comment>
<accession>A0AAE8SXL5</accession>
<evidence type="ECO:0000259" key="1">
    <source>
        <dbReference type="Pfam" id="PF12697"/>
    </source>
</evidence>
<organism evidence="2 3">
    <name type="scientific">Cephalotrichum gorgonifer</name>
    <dbReference type="NCBI Taxonomy" id="2041049"/>
    <lineage>
        <taxon>Eukaryota</taxon>
        <taxon>Fungi</taxon>
        <taxon>Dikarya</taxon>
        <taxon>Ascomycota</taxon>
        <taxon>Pezizomycotina</taxon>
        <taxon>Sordariomycetes</taxon>
        <taxon>Hypocreomycetidae</taxon>
        <taxon>Microascales</taxon>
        <taxon>Microascaceae</taxon>
        <taxon>Cephalotrichum</taxon>
    </lineage>
</organism>
<proteinExistence type="predicted"/>
<name>A0AAE8SXL5_9PEZI</name>
<feature type="domain" description="AB hydrolase-1" evidence="1">
    <location>
        <begin position="61"/>
        <end position="373"/>
    </location>
</feature>
<dbReference type="SUPFAM" id="SSF53474">
    <property type="entry name" value="alpha/beta-Hydrolases"/>
    <property type="match status" value="1"/>
</dbReference>
<dbReference type="Gene3D" id="3.40.50.1820">
    <property type="entry name" value="alpha/beta hydrolase"/>
    <property type="match status" value="1"/>
</dbReference>
<gene>
    <name evidence="2" type="ORF">DNG_07574</name>
</gene>
<protein>
    <submittedName>
        <fullName evidence="2">Related to host-specific AK-toxin Akt2</fullName>
    </submittedName>
</protein>
<dbReference type="InterPro" id="IPR000073">
    <property type="entry name" value="AB_hydrolase_1"/>
</dbReference>
<dbReference type="InterPro" id="IPR029058">
    <property type="entry name" value="AB_hydrolase_fold"/>
</dbReference>
<dbReference type="EMBL" id="ONZQ02000011">
    <property type="protein sequence ID" value="SPO04889.1"/>
    <property type="molecule type" value="Genomic_DNA"/>
</dbReference>
<dbReference type="Pfam" id="PF12697">
    <property type="entry name" value="Abhydrolase_6"/>
    <property type="match status" value="1"/>
</dbReference>
<dbReference type="Proteomes" id="UP001187682">
    <property type="component" value="Unassembled WGS sequence"/>
</dbReference>
<reference evidence="2" key="1">
    <citation type="submission" date="2018-03" db="EMBL/GenBank/DDBJ databases">
        <authorList>
            <person name="Guldener U."/>
        </authorList>
    </citation>
    <scope>NUCLEOTIDE SEQUENCE</scope>
</reference>
<sequence>MTSPFVVREHVVPGAHIREYARATADAQEEVLEIAVKEYIPREEVGGSSKGAGGVTILGAHANGFPKELYEPLWEDLYRESKKRGFRIRSIIIADAAWQGKSGLLNASKLGNDPSWLDYTRDIAQVINHLRPPLPMIGISHSFGAAALVNLAHTHPRLLTSLVLLDPVISPYSSTPGPLNRSPAAQSLRRREVWPSRPEARAKFNQSPFYKAWDTRVLDRWVEFGLRDVAPGELPSITGNEGDRGKGGEVTLTTTKHQEDFTFLRPTVAAYDAAGQRLVRPDLVPDLPPDNPLGNYPFYRPEPSLTLSRLPSLRPGVLYVLGETSNVSDPVITRDRERVTGTGRGGSGGRMRSVTLKGRGHLIPMEVPGECAALAAEWMGEELGRWARGEGAEFEEWRARDAREKTRLGPEWYELLKREKAKI</sequence>